<name>A0AA42Q1F6_9BURK</name>
<dbReference type="AlphaFoldDB" id="A0AA42Q1F6"/>
<evidence type="ECO:0000313" key="2">
    <source>
        <dbReference type="Proteomes" id="UP001161065"/>
    </source>
</evidence>
<gene>
    <name evidence="1" type="ORF">N5D63_15425</name>
</gene>
<protein>
    <submittedName>
        <fullName evidence="1">Uncharacterized protein</fullName>
    </submittedName>
</protein>
<sequence length="191" mass="20490">MPIPGKKFGVRLVEWFFETNPCMPCARFATESICLMVLPGDLPSTHGFACRVMRQEHRPETGGSALLSWKGKSPNALCLADRRSTACPRDLFGQGIGDVILSPLLSGGSSSKNSEFCRSGNKLDLTVSLLCGVGMTPKAVSTRVTEFHFASSEAVCNAFSGSSEPIRINNQLPRERFAEVAPIALANLLAG</sequence>
<reference evidence="1" key="1">
    <citation type="submission" date="2022-09" db="EMBL/GenBank/DDBJ databases">
        <title>Intensive care unit water sources are persistently colonized with multi-drug resistant bacteria and are the site of extensive horizontal gene transfer of antibiotic resistance genes.</title>
        <authorList>
            <person name="Diorio-Toth L."/>
        </authorList>
    </citation>
    <scope>NUCLEOTIDE SEQUENCE</scope>
    <source>
        <strain evidence="1">GD03832</strain>
    </source>
</reference>
<dbReference type="RefSeq" id="WP_131361385.1">
    <property type="nucleotide sequence ID" value="NZ_ADVQ01000075.1"/>
</dbReference>
<dbReference type="Proteomes" id="UP001161065">
    <property type="component" value="Unassembled WGS sequence"/>
</dbReference>
<comment type="caution">
    <text evidence="1">The sequence shown here is derived from an EMBL/GenBank/DDBJ whole genome shotgun (WGS) entry which is preliminary data.</text>
</comment>
<organism evidence="1 2">
    <name type="scientific">Comamonas thiooxydans</name>
    <dbReference type="NCBI Taxonomy" id="363952"/>
    <lineage>
        <taxon>Bacteria</taxon>
        <taxon>Pseudomonadati</taxon>
        <taxon>Pseudomonadota</taxon>
        <taxon>Betaproteobacteria</taxon>
        <taxon>Burkholderiales</taxon>
        <taxon>Comamonadaceae</taxon>
        <taxon>Comamonas</taxon>
    </lineage>
</organism>
<proteinExistence type="predicted"/>
<evidence type="ECO:0000313" key="1">
    <source>
        <dbReference type="EMBL" id="MDH1335533.1"/>
    </source>
</evidence>
<dbReference type="EMBL" id="JAOCEK010000012">
    <property type="protein sequence ID" value="MDH1335533.1"/>
    <property type="molecule type" value="Genomic_DNA"/>
</dbReference>
<accession>A0AA42Q1F6</accession>